<keyword evidence="1" id="KW-0732">Signal</keyword>
<reference evidence="2 3" key="1">
    <citation type="submission" date="2012-06" db="EMBL/GenBank/DDBJ databases">
        <title>The complete chromosome of genome of Turneriella parva DSM 21527.</title>
        <authorList>
            <consortium name="US DOE Joint Genome Institute (JGI-PGF)"/>
            <person name="Lucas S."/>
            <person name="Han J."/>
            <person name="Lapidus A."/>
            <person name="Bruce D."/>
            <person name="Goodwin L."/>
            <person name="Pitluck S."/>
            <person name="Peters L."/>
            <person name="Kyrpides N."/>
            <person name="Mavromatis K."/>
            <person name="Ivanova N."/>
            <person name="Mikhailova N."/>
            <person name="Chertkov O."/>
            <person name="Detter J.C."/>
            <person name="Tapia R."/>
            <person name="Han C."/>
            <person name="Land M."/>
            <person name="Hauser L."/>
            <person name="Markowitz V."/>
            <person name="Cheng J.-F."/>
            <person name="Hugenholtz P."/>
            <person name="Woyke T."/>
            <person name="Wu D."/>
            <person name="Gronow S."/>
            <person name="Wellnitz S."/>
            <person name="Brambilla E."/>
            <person name="Klenk H.-P."/>
            <person name="Eisen J.A."/>
        </authorList>
    </citation>
    <scope>NUCLEOTIDE SEQUENCE [LARGE SCALE GENOMIC DNA]</scope>
    <source>
        <strain evidence="3">ATCC BAA-1111 / DSM 21527 / NCTC 11395 / H</strain>
    </source>
</reference>
<gene>
    <name evidence="2" type="ordered locus">Turpa_1854</name>
</gene>
<evidence type="ECO:0000313" key="3">
    <source>
        <dbReference type="Proteomes" id="UP000006048"/>
    </source>
</evidence>
<feature type="signal peptide" evidence="1">
    <location>
        <begin position="1"/>
        <end position="22"/>
    </location>
</feature>
<protein>
    <recommendedName>
        <fullName evidence="4">Two component regulator three Y domain-containing protein</fullName>
    </recommendedName>
</protein>
<dbReference type="RefSeq" id="WP_014803010.1">
    <property type="nucleotide sequence ID" value="NC_018020.1"/>
</dbReference>
<name>I4B5E4_TURPD</name>
<sequence length="577" mass="67090">MRRLVLLAVICATLPLAPQATGEWPIANLRLIRTQWSSWIARFFAIDDQQNLIYGRVADQKYSLQRVHQFRRVPDLLKHFPMEDGDLIVSVYNLEKIISFVAFDFAGQMKYSNEFALGYNVYDVDARVNIVAGNPSCLFYAYNNKNYSIKYWSENRTTDIMVSRDPIELMFLQWTDGGVNYVSSSPSGHTWTTWKDGDYRSYQLPFPVKSARFYRFRNTIHLIGLDLEGALWQFNIGGNELRRNMLIKDPRLTYVDRVIPVNFNKELNILLTADHLPSAYRLIFDDFPVPRRKLRLEERKLFWPGHIYPMIDNTNQLTFLLETEIRHIFLETWNAPTAVISDIDWRLDVKRNPPVMLVNWATPKGSEYAYRYLLDQNQSTEPLNETKLIPSNTLQFAARKEGTYVLHMQVRNLRTGSFSRVYHIPIEWQYAPPEPEVILRGQIAPRMVGPGMAEFLIQNLNPGSYYAEVDTKPDTIPKRPVAASSGRIGFRIKAAGRYYLHIAMRDERSRVLGPAHHYLFFVSPFDADKDKALSENNFRIEEIKRIKRKIEAAKGDPAATHLWINRLQEIEAQLKSE</sequence>
<dbReference type="KEGG" id="tpx:Turpa_1854"/>
<organism evidence="2 3">
    <name type="scientific">Turneriella parva (strain ATCC BAA-1111 / DSM 21527 / NCTC 11395 / H)</name>
    <name type="common">Leptospira parva</name>
    <dbReference type="NCBI Taxonomy" id="869212"/>
    <lineage>
        <taxon>Bacteria</taxon>
        <taxon>Pseudomonadati</taxon>
        <taxon>Spirochaetota</taxon>
        <taxon>Spirochaetia</taxon>
        <taxon>Leptospirales</taxon>
        <taxon>Leptospiraceae</taxon>
        <taxon>Turneriella</taxon>
    </lineage>
</organism>
<proteinExistence type="predicted"/>
<evidence type="ECO:0008006" key="4">
    <source>
        <dbReference type="Google" id="ProtNLM"/>
    </source>
</evidence>
<dbReference type="HOGENOM" id="CLU_472457_0_0_12"/>
<feature type="chain" id="PRO_5005684631" description="Two component regulator three Y domain-containing protein" evidence="1">
    <location>
        <begin position="23"/>
        <end position="577"/>
    </location>
</feature>
<keyword evidence="3" id="KW-1185">Reference proteome</keyword>
<dbReference type="AlphaFoldDB" id="I4B5E4"/>
<dbReference type="EMBL" id="CP002959">
    <property type="protein sequence ID" value="AFM12501.1"/>
    <property type="molecule type" value="Genomic_DNA"/>
</dbReference>
<dbReference type="Proteomes" id="UP000006048">
    <property type="component" value="Chromosome"/>
</dbReference>
<evidence type="ECO:0000313" key="2">
    <source>
        <dbReference type="EMBL" id="AFM12501.1"/>
    </source>
</evidence>
<dbReference type="STRING" id="869212.Turpa_1854"/>
<evidence type="ECO:0000256" key="1">
    <source>
        <dbReference type="SAM" id="SignalP"/>
    </source>
</evidence>
<accession>I4B5E4</accession>